<dbReference type="PANTHER" id="PTHR37852:SF1">
    <property type="entry name" value="HIG1 DOMAIN-CONTAINING PROTEIN"/>
    <property type="match status" value="1"/>
</dbReference>
<organism evidence="2 3">
    <name type="scientific">Exophiala xenobiotica</name>
    <dbReference type="NCBI Taxonomy" id="348802"/>
    <lineage>
        <taxon>Eukaryota</taxon>
        <taxon>Fungi</taxon>
        <taxon>Dikarya</taxon>
        <taxon>Ascomycota</taxon>
        <taxon>Pezizomycotina</taxon>
        <taxon>Eurotiomycetes</taxon>
        <taxon>Chaetothyriomycetidae</taxon>
        <taxon>Chaetothyriales</taxon>
        <taxon>Herpotrichiellaceae</taxon>
        <taxon>Exophiala</taxon>
    </lineage>
</organism>
<dbReference type="AlphaFoldDB" id="A0A0D2BRQ1"/>
<gene>
    <name evidence="2" type="ORF">PV05_07470</name>
</gene>
<keyword evidence="3" id="KW-1185">Reference proteome</keyword>
<feature type="region of interest" description="Disordered" evidence="1">
    <location>
        <begin position="1"/>
        <end position="25"/>
    </location>
</feature>
<dbReference type="GeneID" id="25329378"/>
<dbReference type="STRING" id="348802.A0A0D2BRQ1"/>
<reference evidence="2 3" key="1">
    <citation type="submission" date="2015-01" db="EMBL/GenBank/DDBJ databases">
        <title>The Genome Sequence of Exophiala xenobiotica CBS118157.</title>
        <authorList>
            <consortium name="The Broad Institute Genomics Platform"/>
            <person name="Cuomo C."/>
            <person name="de Hoog S."/>
            <person name="Gorbushina A."/>
            <person name="Stielow B."/>
            <person name="Teixiera M."/>
            <person name="Abouelleil A."/>
            <person name="Chapman S.B."/>
            <person name="Priest M."/>
            <person name="Young S.K."/>
            <person name="Wortman J."/>
            <person name="Nusbaum C."/>
            <person name="Birren B."/>
        </authorList>
    </citation>
    <scope>NUCLEOTIDE SEQUENCE [LARGE SCALE GENOMIC DNA]</scope>
    <source>
        <strain evidence="2 3">CBS 118157</strain>
    </source>
</reference>
<sequence>MFSMWPFTSTQPKEEAWDPIPSPSQDFATHVSAQQAIAESPNPSTQTDTPGLIGLPNERLGMHLILRAPAVMLTSFGCGFILGASHGSTKGANRYRAENAHRLPTTQTGWFLYQKSKNYHAMFSGMREGTKLGSTCLGWATLFMITEEMVDLSRTRLLARRGDDVATGHRDAGSTIIAAMSVAGIYSWKRGLDHFATVHNAKIALKFSIMYGVVQDVAATVRGSPPAYIAWLRKTFWTNDAANLG</sequence>
<dbReference type="RefSeq" id="XP_013315750.1">
    <property type="nucleotide sequence ID" value="XM_013460296.1"/>
</dbReference>
<dbReference type="HOGENOM" id="CLU_085417_0_0_1"/>
<dbReference type="PANTHER" id="PTHR37852">
    <property type="entry name" value="YALI0B21208P"/>
    <property type="match status" value="1"/>
</dbReference>
<accession>A0A0D2BRQ1</accession>
<dbReference type="EMBL" id="KN847320">
    <property type="protein sequence ID" value="KIW55166.1"/>
    <property type="molecule type" value="Genomic_DNA"/>
</dbReference>
<proteinExistence type="predicted"/>
<evidence type="ECO:0000313" key="2">
    <source>
        <dbReference type="EMBL" id="KIW55166.1"/>
    </source>
</evidence>
<protein>
    <submittedName>
        <fullName evidence="2">Uncharacterized protein</fullName>
    </submittedName>
</protein>
<feature type="compositionally biased region" description="Polar residues" evidence="1">
    <location>
        <begin position="1"/>
        <end position="11"/>
    </location>
</feature>
<dbReference type="Proteomes" id="UP000054342">
    <property type="component" value="Unassembled WGS sequence"/>
</dbReference>
<evidence type="ECO:0000313" key="3">
    <source>
        <dbReference type="Proteomes" id="UP000054342"/>
    </source>
</evidence>
<dbReference type="OrthoDB" id="5584028at2759"/>
<evidence type="ECO:0000256" key="1">
    <source>
        <dbReference type="SAM" id="MobiDB-lite"/>
    </source>
</evidence>
<name>A0A0D2BRQ1_9EURO</name>